<keyword evidence="5 7" id="KW-0238">DNA-binding</keyword>
<dbReference type="RefSeq" id="WP_003815756.1">
    <property type="nucleotide sequence ID" value="NC_019382.1"/>
</dbReference>
<evidence type="ECO:0000259" key="10">
    <source>
        <dbReference type="PROSITE" id="PS00716"/>
    </source>
</evidence>
<dbReference type="Pfam" id="PF00140">
    <property type="entry name" value="Sigma70_r1_2"/>
    <property type="match status" value="1"/>
</dbReference>
<dbReference type="InterPro" id="IPR007630">
    <property type="entry name" value="RNA_pol_sigma70_r4"/>
</dbReference>
<dbReference type="InterPro" id="IPR013324">
    <property type="entry name" value="RNA_pol_sigma_r3/r4-like"/>
</dbReference>
<comment type="similarity">
    <text evidence="7">Belongs to the sigma-70 factor family. RpoH subfamily.</text>
</comment>
<dbReference type="OrthoDB" id="9809557at2"/>
<dbReference type="Gene3D" id="1.20.120.1810">
    <property type="match status" value="1"/>
</dbReference>
<feature type="short sequence motif" description="Interaction with polymerase core subunit RpoC" evidence="7">
    <location>
        <begin position="101"/>
        <end position="104"/>
    </location>
</feature>
<feature type="domain" description="RNA polymerase sigma-70" evidence="10">
    <location>
        <begin position="274"/>
        <end position="300"/>
    </location>
</feature>
<keyword evidence="2 7" id="KW-0805">Transcription regulation</keyword>
<proteinExistence type="inferred from homology"/>
<comment type="subcellular location">
    <subcellularLocation>
        <location evidence="7">Cytoplasm</location>
    </subcellularLocation>
</comment>
<name>A0A0C6P7H1_BORBO</name>
<evidence type="ECO:0000256" key="2">
    <source>
        <dbReference type="ARBA" id="ARBA00023015"/>
    </source>
</evidence>
<feature type="region of interest" description="Sigma-70 factor domain-2" evidence="7">
    <location>
        <begin position="77"/>
        <end position="146"/>
    </location>
</feature>
<keyword evidence="4 7" id="KW-0731">Sigma factor</keyword>
<dbReference type="Pfam" id="PF04545">
    <property type="entry name" value="Sigma70_r4"/>
    <property type="match status" value="1"/>
</dbReference>
<evidence type="ECO:0000256" key="3">
    <source>
        <dbReference type="ARBA" id="ARBA00023016"/>
    </source>
</evidence>
<dbReference type="GeneID" id="69600024"/>
<evidence type="ECO:0000256" key="4">
    <source>
        <dbReference type="ARBA" id="ARBA00023082"/>
    </source>
</evidence>
<accession>A0A0C6P7H1</accession>
<feature type="domain" description="RNA polymerase sigma-70" evidence="9">
    <location>
        <begin position="101"/>
        <end position="114"/>
    </location>
</feature>
<dbReference type="Proteomes" id="UP000007564">
    <property type="component" value="Chromosome"/>
</dbReference>
<dbReference type="Pfam" id="PF04542">
    <property type="entry name" value="Sigma70_r2"/>
    <property type="match status" value="1"/>
</dbReference>
<dbReference type="GO" id="GO:0009408">
    <property type="term" value="P:response to heat"/>
    <property type="evidence" value="ECO:0007669"/>
    <property type="project" value="UniProtKB-UniRule"/>
</dbReference>
<dbReference type="Gene3D" id="1.20.140.160">
    <property type="match status" value="1"/>
</dbReference>
<evidence type="ECO:0000259" key="9">
    <source>
        <dbReference type="PROSITE" id="PS00715"/>
    </source>
</evidence>
<dbReference type="PANTHER" id="PTHR30376:SF3">
    <property type="entry name" value="RNA POLYMERASE SIGMA FACTOR RPOH"/>
    <property type="match status" value="1"/>
</dbReference>
<dbReference type="GO" id="GO:0005737">
    <property type="term" value="C:cytoplasm"/>
    <property type="evidence" value="ECO:0007669"/>
    <property type="project" value="UniProtKB-SubCell"/>
</dbReference>
<evidence type="ECO:0000313" key="11">
    <source>
        <dbReference type="EMBL" id="CCJ55509.1"/>
    </source>
</evidence>
<dbReference type="FunFam" id="1.10.10.10:FF:000285">
    <property type="entry name" value="RNA polymerase sigma factor RpoH"/>
    <property type="match status" value="1"/>
</dbReference>
<dbReference type="NCBIfam" id="TIGR02937">
    <property type="entry name" value="sigma70-ECF"/>
    <property type="match status" value="1"/>
</dbReference>
<organism evidence="11 12">
    <name type="scientific">Bordetella bronchiseptica 253</name>
    <dbReference type="NCBI Taxonomy" id="568707"/>
    <lineage>
        <taxon>Bacteria</taxon>
        <taxon>Pseudomonadati</taxon>
        <taxon>Pseudomonadota</taxon>
        <taxon>Betaproteobacteria</taxon>
        <taxon>Burkholderiales</taxon>
        <taxon>Alcaligenaceae</taxon>
        <taxon>Bordetella</taxon>
    </lineage>
</organism>
<dbReference type="InterPro" id="IPR050813">
    <property type="entry name" value="Sigma-70_Factor"/>
</dbReference>
<dbReference type="KEGG" id="bbh:BN112_3595"/>
<dbReference type="GO" id="GO:0016987">
    <property type="term" value="F:sigma factor activity"/>
    <property type="evidence" value="ECO:0007669"/>
    <property type="project" value="UniProtKB-UniRule"/>
</dbReference>
<feature type="region of interest" description="Sigma-70 factor domain-4" evidence="7">
    <location>
        <begin position="250"/>
        <end position="302"/>
    </location>
</feature>
<dbReference type="HAMAP" id="MF_00961">
    <property type="entry name" value="Sigma70_RpoH"/>
    <property type="match status" value="1"/>
</dbReference>
<dbReference type="SUPFAM" id="SSF88659">
    <property type="entry name" value="Sigma3 and sigma4 domains of RNA polymerase sigma factors"/>
    <property type="match status" value="1"/>
</dbReference>
<evidence type="ECO:0000256" key="5">
    <source>
        <dbReference type="ARBA" id="ARBA00023125"/>
    </source>
</evidence>
<dbReference type="GO" id="GO:0006352">
    <property type="term" value="P:DNA-templated transcription initiation"/>
    <property type="evidence" value="ECO:0007669"/>
    <property type="project" value="UniProtKB-UniRule"/>
</dbReference>
<dbReference type="GeneID" id="93206045"/>
<dbReference type="FunFam" id="1.20.120.1810:FF:000001">
    <property type="entry name" value="RNA polymerase sigma factor RpoH"/>
    <property type="match status" value="1"/>
</dbReference>
<dbReference type="InterPro" id="IPR013325">
    <property type="entry name" value="RNA_pol_sigma_r2"/>
</dbReference>
<keyword evidence="6 7" id="KW-0804">Transcription</keyword>
<dbReference type="InterPro" id="IPR000943">
    <property type="entry name" value="RNA_pol_sigma70"/>
</dbReference>
<dbReference type="EMBL" id="HE965806">
    <property type="protein sequence ID" value="CCJ55509.1"/>
    <property type="molecule type" value="Genomic_DNA"/>
</dbReference>
<evidence type="ECO:0000256" key="6">
    <source>
        <dbReference type="ARBA" id="ARBA00023163"/>
    </source>
</evidence>
<keyword evidence="3 7" id="KW-0346">Stress response</keyword>
<dbReference type="NCBIfam" id="TIGR02392">
    <property type="entry name" value="rpoH_proteo"/>
    <property type="match status" value="1"/>
</dbReference>
<evidence type="ECO:0000256" key="1">
    <source>
        <dbReference type="ARBA" id="ARBA00022490"/>
    </source>
</evidence>
<dbReference type="SUPFAM" id="SSF88946">
    <property type="entry name" value="Sigma2 domain of RNA polymerase sigma factors"/>
    <property type="match status" value="1"/>
</dbReference>
<dbReference type="InterPro" id="IPR012759">
    <property type="entry name" value="RNA_pol_sigma_RpoH_proteobac"/>
</dbReference>
<dbReference type="PIRSF" id="PIRSF000770">
    <property type="entry name" value="RNA_pol_sigma-SigE/K"/>
    <property type="match status" value="1"/>
</dbReference>
<evidence type="ECO:0000256" key="8">
    <source>
        <dbReference type="NCBIfam" id="TIGR02392"/>
    </source>
</evidence>
<dbReference type="PANTHER" id="PTHR30376">
    <property type="entry name" value="SIGMA FACTOR RPOH HEAT SHOCK RELATED"/>
    <property type="match status" value="1"/>
</dbReference>
<dbReference type="CDD" id="cd06171">
    <property type="entry name" value="Sigma70_r4"/>
    <property type="match status" value="1"/>
</dbReference>
<dbReference type="PROSITE" id="PS00716">
    <property type="entry name" value="SIGMA70_2"/>
    <property type="match status" value="1"/>
</dbReference>
<dbReference type="NCBIfam" id="NF005143">
    <property type="entry name" value="PRK06596.1"/>
    <property type="match status" value="1"/>
</dbReference>
<reference evidence="11 12" key="1">
    <citation type="journal article" date="2012" name="BMC Genomics">
        <title>Comparative genomics of the classical Bordetella subspecies: the evolution and exchange of virulence-associated diversity amongst closely related pathogens.</title>
        <authorList>
            <person name="Park J."/>
            <person name="Zhang Y."/>
            <person name="Buboltz A.M."/>
            <person name="Zhang X."/>
            <person name="Schuster S.C."/>
            <person name="Ahuja U."/>
            <person name="Liu M."/>
            <person name="Miller J.F."/>
            <person name="Sebaihia M."/>
            <person name="Bentley S.D."/>
            <person name="Parkhill J."/>
            <person name="Harvill E.T."/>
        </authorList>
    </citation>
    <scope>NUCLEOTIDE SEQUENCE [LARGE SCALE GENOMIC DNA]</scope>
    <source>
        <strain evidence="11 12">253</strain>
    </source>
</reference>
<dbReference type="InterPro" id="IPR009042">
    <property type="entry name" value="RNA_pol_sigma70_r1_2"/>
</dbReference>
<feature type="DNA-binding region" description="H-T-H motif" evidence="7">
    <location>
        <begin position="275"/>
        <end position="294"/>
    </location>
</feature>
<comment type="function">
    <text evidence="7">Sigma factors are initiation factors that promote the attachment of RNA polymerase to specific initiation sites and are then released. This sigma factor is involved in regulation of expression of heat shock genes.</text>
</comment>
<comment type="subunit">
    <text evidence="7">Interacts with the RNA polymerase core enzyme.</text>
</comment>
<sequence>MPVDNLPLEAANMTQPSSSLALSGNALALAVANPGALGTIDAYISAVNRLPILTAEQEGQLARRLRDEGDLEAARELVVSHLRLVVSVARQYLGYGLPHADLIQEGNVGLMKAVKRFDPERGVRLVSFAVHWIKAEIHEFIIRNWRLVKVATTKAQRKLFFNLRSMRPDGQTLDPEQVDHIARELNVRREDVSEMEVRLSGRDLSLESQDDDDDSFAPIAYLSDEGRQEPSRVLDRMAHDDLQGAGLGRALEALDARSRRIIEARWLQDDGGLTLHELAQEFGVSAERVRQIEAAALKKMRGALTPA</sequence>
<protein>
    <recommendedName>
        <fullName evidence="7 8">RNA polymerase sigma factor RpoH</fullName>
    </recommendedName>
    <alternativeName>
        <fullName evidence="7">RNA polymerase sigma-32 factor</fullName>
    </alternativeName>
</protein>
<dbReference type="InterPro" id="IPR014284">
    <property type="entry name" value="RNA_pol_sigma-70_dom"/>
</dbReference>
<dbReference type="GO" id="GO:0003677">
    <property type="term" value="F:DNA binding"/>
    <property type="evidence" value="ECO:0007669"/>
    <property type="project" value="UniProtKB-UniRule"/>
</dbReference>
<dbReference type="PROSITE" id="PS00715">
    <property type="entry name" value="SIGMA70_1"/>
    <property type="match status" value="1"/>
</dbReference>
<dbReference type="InterPro" id="IPR007627">
    <property type="entry name" value="RNA_pol_sigma70_r2"/>
</dbReference>
<dbReference type="PRINTS" id="PR00046">
    <property type="entry name" value="SIGMA70FCT"/>
</dbReference>
<evidence type="ECO:0000256" key="7">
    <source>
        <dbReference type="HAMAP-Rule" id="MF_00961"/>
    </source>
</evidence>
<keyword evidence="1 7" id="KW-0963">Cytoplasm</keyword>
<evidence type="ECO:0000313" key="12">
    <source>
        <dbReference type="Proteomes" id="UP000007564"/>
    </source>
</evidence>
<dbReference type="HOGENOM" id="CLU_014793_3_5_4"/>
<dbReference type="AlphaFoldDB" id="A0A0C6P7H1"/>
<gene>
    <name evidence="7 11" type="primary">rpoH</name>
    <name evidence="11" type="ORF">BN112_3595</name>
</gene>